<evidence type="ECO:0000256" key="2">
    <source>
        <dbReference type="SAM" id="SignalP"/>
    </source>
</evidence>
<dbReference type="PROSITE" id="PS51257">
    <property type="entry name" value="PROKAR_LIPOPROTEIN"/>
    <property type="match status" value="1"/>
</dbReference>
<organism evidence="3 4">
    <name type="scientific">Micavibrio aeruginosavorus (strain ARL-13)</name>
    <dbReference type="NCBI Taxonomy" id="856793"/>
    <lineage>
        <taxon>Bacteria</taxon>
        <taxon>Pseudomonadati</taxon>
        <taxon>Bdellovibrionota</taxon>
        <taxon>Bdellovibrionia</taxon>
        <taxon>Bdellovibrionales</taxon>
        <taxon>Pseudobdellovibrionaceae</taxon>
        <taxon>Micavibrio</taxon>
    </lineage>
</organism>
<dbReference type="STRING" id="856793.MICA_2350"/>
<proteinExistence type="predicted"/>
<dbReference type="EMBL" id="CP002382">
    <property type="protein sequence ID" value="AEP10652.1"/>
    <property type="molecule type" value="Genomic_DNA"/>
</dbReference>
<accession>G2KMF9</accession>
<dbReference type="OrthoDB" id="8479562at2"/>
<feature type="chain" id="PRO_5003432094" evidence="2">
    <location>
        <begin position="25"/>
        <end position="258"/>
    </location>
</feature>
<dbReference type="Proteomes" id="UP000009286">
    <property type="component" value="Chromosome"/>
</dbReference>
<dbReference type="HOGENOM" id="CLU_1076937_0_0_5"/>
<protein>
    <submittedName>
        <fullName evidence="3">Uncharacterized protein</fullName>
    </submittedName>
</protein>
<feature type="signal peptide" evidence="2">
    <location>
        <begin position="1"/>
        <end position="24"/>
    </location>
</feature>
<evidence type="ECO:0000313" key="3">
    <source>
        <dbReference type="EMBL" id="AEP10652.1"/>
    </source>
</evidence>
<dbReference type="AlphaFoldDB" id="G2KMF9"/>
<evidence type="ECO:0000256" key="1">
    <source>
        <dbReference type="SAM" id="MobiDB-lite"/>
    </source>
</evidence>
<sequence>MMSVRLPSLVLGACALLGVGGVLSACAVALAVQDELFDTSKINLTDSSYAAADMLAQQSRAHVNAATPVQIFPLYDVAIPGELTPFGQTVSNQLGARFVQLGYNVYTGGLPPDSVPSTIMAPQVGVGAPKPVMKGVTPSSASGMGKPGLVQMYGSYARGKDHIMISLQMIQAETGRVLSAYDYTLPATRQLREMSMTKAERDQLATGMAYSATTPPPETAAANQPAHQAKAIYPSAATTPPYAPPAPVTASQPMPLTK</sequence>
<name>G2KMF9_MICAA</name>
<keyword evidence="4" id="KW-1185">Reference proteome</keyword>
<gene>
    <name evidence="3" type="ordered locus">MICA_2350</name>
</gene>
<dbReference type="KEGG" id="mai:MICA_2350"/>
<dbReference type="RefSeq" id="WP_014103875.1">
    <property type="nucleotide sequence ID" value="NC_016026.1"/>
</dbReference>
<reference evidence="3 4" key="1">
    <citation type="journal article" date="2011" name="BMC Genomics">
        <title>Genomic insights into an obligate epibiotic bacterial predator: Micavibrio aeruginosavorus ARL-13.</title>
        <authorList>
            <person name="Wang Z."/>
            <person name="Kadouri D."/>
            <person name="Wu M."/>
        </authorList>
    </citation>
    <scope>NUCLEOTIDE SEQUENCE [LARGE SCALE GENOMIC DNA]</scope>
    <source>
        <strain evidence="3 4">ARL-13</strain>
    </source>
</reference>
<keyword evidence="2" id="KW-0732">Signal</keyword>
<evidence type="ECO:0000313" key="4">
    <source>
        <dbReference type="Proteomes" id="UP000009286"/>
    </source>
</evidence>
<feature type="region of interest" description="Disordered" evidence="1">
    <location>
        <begin position="235"/>
        <end position="258"/>
    </location>
</feature>